<evidence type="ECO:0000313" key="3">
    <source>
        <dbReference type="Proteomes" id="UP000320235"/>
    </source>
</evidence>
<feature type="transmembrane region" description="Helical" evidence="1">
    <location>
        <begin position="20"/>
        <end position="38"/>
    </location>
</feature>
<dbReference type="EMBL" id="VFPE01000004">
    <property type="protein sequence ID" value="TQM24490.1"/>
    <property type="molecule type" value="Genomic_DNA"/>
</dbReference>
<dbReference type="OrthoDB" id="5062923at2"/>
<reference evidence="2 3" key="1">
    <citation type="submission" date="2019-06" db="EMBL/GenBank/DDBJ databases">
        <title>Sequencing the genomes of 1000 actinobacteria strains.</title>
        <authorList>
            <person name="Klenk H.-P."/>
        </authorList>
    </citation>
    <scope>NUCLEOTIDE SEQUENCE [LARGE SCALE GENOMIC DNA]</scope>
    <source>
        <strain evidence="2 3">DSM 105492</strain>
    </source>
</reference>
<proteinExistence type="predicted"/>
<keyword evidence="1" id="KW-1133">Transmembrane helix</keyword>
<sequence>MSANTTLSGAARNRLFAFNGTAWIAGLILIAVISVFLISDAVGETASSGDDYYGEPWMNPDPPIATDEGDGVFNGADGAKIELHGLDPSQPLLITEVDDTYVSGVWVTGPDGEILTPGEYGDAPSFDAYSLSGEQWVLVPQADVALWVDGFSDERFRLKITTPALEKRTGVVSGVGGSTFFVDEGVTTARVSMRGEGYMYVTAVTVSGQEEVFSSNDATDKSIAWADSDIALFVVDASDGTAWTIDFPTPAAAPTPTPTASEGSGE</sequence>
<keyword evidence="1" id="KW-0812">Transmembrane</keyword>
<evidence type="ECO:0000313" key="2">
    <source>
        <dbReference type="EMBL" id="TQM24490.1"/>
    </source>
</evidence>
<organism evidence="2 3">
    <name type="scientific">Microbacterium kyungheense</name>
    <dbReference type="NCBI Taxonomy" id="1263636"/>
    <lineage>
        <taxon>Bacteria</taxon>
        <taxon>Bacillati</taxon>
        <taxon>Actinomycetota</taxon>
        <taxon>Actinomycetes</taxon>
        <taxon>Micrococcales</taxon>
        <taxon>Microbacteriaceae</taxon>
        <taxon>Microbacterium</taxon>
    </lineage>
</organism>
<dbReference type="RefSeq" id="WP_141895643.1">
    <property type="nucleotide sequence ID" value="NZ_BAABLH010000006.1"/>
</dbReference>
<accession>A0A543ESE7</accession>
<comment type="caution">
    <text evidence="2">The sequence shown here is derived from an EMBL/GenBank/DDBJ whole genome shotgun (WGS) entry which is preliminary data.</text>
</comment>
<protein>
    <submittedName>
        <fullName evidence="2">Uncharacterized protein</fullName>
    </submittedName>
</protein>
<evidence type="ECO:0000256" key="1">
    <source>
        <dbReference type="SAM" id="Phobius"/>
    </source>
</evidence>
<keyword evidence="3" id="KW-1185">Reference proteome</keyword>
<dbReference type="AlphaFoldDB" id="A0A543ESE7"/>
<keyword evidence="1" id="KW-0472">Membrane</keyword>
<name>A0A543ESE7_9MICO</name>
<gene>
    <name evidence="2" type="ORF">FB391_3006</name>
</gene>
<dbReference type="Proteomes" id="UP000320235">
    <property type="component" value="Unassembled WGS sequence"/>
</dbReference>